<keyword evidence="1" id="KW-0812">Transmembrane</keyword>
<feature type="transmembrane region" description="Helical" evidence="1">
    <location>
        <begin position="117"/>
        <end position="139"/>
    </location>
</feature>
<evidence type="ECO:0000313" key="2">
    <source>
        <dbReference type="EMBL" id="CDZ99954.1"/>
    </source>
</evidence>
<feature type="transmembrane region" description="Helical" evidence="1">
    <location>
        <begin position="87"/>
        <end position="105"/>
    </location>
</feature>
<reference evidence="2" key="1">
    <citation type="submission" date="2014-07" db="EMBL/GenBank/DDBJ databases">
        <authorList>
            <person name="Urmite Genomes Urmite Genomes"/>
        </authorList>
    </citation>
    <scope>NUCLEOTIDE SEQUENCE</scope>
    <source>
        <strain evidence="2">13S34_air</strain>
    </source>
</reference>
<dbReference type="AlphaFoldDB" id="A0A078M109"/>
<dbReference type="HOGENOM" id="CLU_147951_0_0_9"/>
<feature type="transmembrane region" description="Helical" evidence="1">
    <location>
        <begin position="57"/>
        <end position="75"/>
    </location>
</feature>
<keyword evidence="1" id="KW-1133">Transmembrane helix</keyword>
<evidence type="ECO:0000256" key="1">
    <source>
        <dbReference type="SAM" id="Phobius"/>
    </source>
</evidence>
<feature type="transmembrane region" description="Helical" evidence="1">
    <location>
        <begin position="7"/>
        <end position="25"/>
    </location>
</feature>
<dbReference type="PATRIC" id="fig|1461583.4.peg.353"/>
<organism evidence="2">
    <name type="scientific">Metalysinibacillus saudimassiliensis</name>
    <dbReference type="NCBI Taxonomy" id="1461583"/>
    <lineage>
        <taxon>Bacteria</taxon>
        <taxon>Bacillati</taxon>
        <taxon>Bacillota</taxon>
        <taxon>Bacilli</taxon>
        <taxon>Bacillales</taxon>
        <taxon>Caryophanaceae</taxon>
        <taxon>Metalysinibacillus</taxon>
    </lineage>
</organism>
<name>A0A078M109_9BACL</name>
<protein>
    <submittedName>
        <fullName evidence="2">Uncharacterized protein</fullName>
    </submittedName>
</protein>
<gene>
    <name evidence="2" type="ORF">BN1050_00381</name>
</gene>
<accession>A0A078M109</accession>
<dbReference type="EMBL" id="LN483073">
    <property type="protein sequence ID" value="CDZ99954.1"/>
    <property type="molecule type" value="Genomic_DNA"/>
</dbReference>
<proteinExistence type="predicted"/>
<keyword evidence="1" id="KW-0472">Membrane</keyword>
<sequence>MNKIFRITIVSFISGIMLIAVLYLFKFLHTSRAYDLLFNFEYIPIIGAYNDNMALGLLFHFGTCIISTIVLYYIVKAFHVELSLLSYILPITIGSAVLYFLSGFTSEAPSPFDLTSWGMWVFAHLIYSMMIAYGMKFWVLHNKSGSE</sequence>